<evidence type="ECO:0000256" key="1">
    <source>
        <dbReference type="SAM" id="Phobius"/>
    </source>
</evidence>
<name>A0A2P2LW90_RHIMU</name>
<evidence type="ECO:0000313" key="2">
    <source>
        <dbReference type="EMBL" id="MBX22207.1"/>
    </source>
</evidence>
<keyword evidence="1" id="KW-0812">Transmembrane</keyword>
<feature type="transmembrane region" description="Helical" evidence="1">
    <location>
        <begin position="12"/>
        <end position="29"/>
    </location>
</feature>
<keyword evidence="1" id="KW-1133">Transmembrane helix</keyword>
<reference evidence="2" key="1">
    <citation type="submission" date="2018-02" db="EMBL/GenBank/DDBJ databases">
        <title>Rhizophora mucronata_Transcriptome.</title>
        <authorList>
            <person name="Meera S.P."/>
            <person name="Sreeshan A."/>
            <person name="Augustine A."/>
        </authorList>
    </citation>
    <scope>NUCLEOTIDE SEQUENCE</scope>
    <source>
        <tissue evidence="2">Leaf</tissue>
    </source>
</reference>
<accession>A0A2P2LW90</accession>
<proteinExistence type="predicted"/>
<protein>
    <submittedName>
        <fullName evidence="2">Calmodulin-binding transcription activator 5 isoform X3</fullName>
    </submittedName>
</protein>
<dbReference type="AlphaFoldDB" id="A0A2P2LW90"/>
<dbReference type="EMBL" id="GGEC01041723">
    <property type="protein sequence ID" value="MBX22207.1"/>
    <property type="molecule type" value="Transcribed_RNA"/>
</dbReference>
<sequence>MNLQFHLAMNHLVLLQLISINLLFLYKYLSSLMSHLDGRFQLKQQRFLSLDIFLRSINIWKNPIYSAYVVMNVFLLKLFKLEYIAAWYCHIPLD</sequence>
<keyword evidence="1" id="KW-0472">Membrane</keyword>
<organism evidence="2">
    <name type="scientific">Rhizophora mucronata</name>
    <name type="common">Asiatic mangrove</name>
    <dbReference type="NCBI Taxonomy" id="61149"/>
    <lineage>
        <taxon>Eukaryota</taxon>
        <taxon>Viridiplantae</taxon>
        <taxon>Streptophyta</taxon>
        <taxon>Embryophyta</taxon>
        <taxon>Tracheophyta</taxon>
        <taxon>Spermatophyta</taxon>
        <taxon>Magnoliopsida</taxon>
        <taxon>eudicotyledons</taxon>
        <taxon>Gunneridae</taxon>
        <taxon>Pentapetalae</taxon>
        <taxon>rosids</taxon>
        <taxon>fabids</taxon>
        <taxon>Malpighiales</taxon>
        <taxon>Rhizophoraceae</taxon>
        <taxon>Rhizophora</taxon>
    </lineage>
</organism>